<gene>
    <name evidence="2" type="ORF">ICJ85_15510</name>
</gene>
<dbReference type="InterPro" id="IPR011037">
    <property type="entry name" value="Pyrv_Knase-like_insert_dom_sf"/>
</dbReference>
<evidence type="ECO:0000313" key="2">
    <source>
        <dbReference type="EMBL" id="MBD0825422.1"/>
    </source>
</evidence>
<dbReference type="SUPFAM" id="SSF50800">
    <property type="entry name" value="PK beta-barrel domain-like"/>
    <property type="match status" value="1"/>
</dbReference>
<sequence>MQVIATNIATPTTIIWKNKQETTGIYKTPTTAPIFLGKSDVKNDSVIDRKYHGGEFKACYLFSENEYDYWKSIYPNLDWTYGMFGENITVKNLDESEIFVGDIYKVGEATVQITEPREPCWKLGVKFGSQDVLKQFIERGFSGTYIRVLKEGYVTTGDIFQLIERDENSISVYQFFDLLYNPNKNQEWLNKIIKSSSIPEKKREKLKGFINP</sequence>
<dbReference type="RefSeq" id="WP_188224714.1">
    <property type="nucleotide sequence ID" value="NZ_JACVXD010000015.1"/>
</dbReference>
<dbReference type="PANTHER" id="PTHR30212:SF2">
    <property type="entry name" value="PROTEIN YIIM"/>
    <property type="match status" value="1"/>
</dbReference>
<organism evidence="2 3">
    <name type="scientific">Aestuariibaculum marinum</name>
    <dbReference type="NCBI Taxonomy" id="2683592"/>
    <lineage>
        <taxon>Bacteria</taxon>
        <taxon>Pseudomonadati</taxon>
        <taxon>Bacteroidota</taxon>
        <taxon>Flavobacteriia</taxon>
        <taxon>Flavobacteriales</taxon>
        <taxon>Flavobacteriaceae</taxon>
    </lineage>
</organism>
<name>A0A8J6Q5X7_9FLAO</name>
<dbReference type="PANTHER" id="PTHR30212">
    <property type="entry name" value="PROTEIN YIIM"/>
    <property type="match status" value="1"/>
</dbReference>
<accession>A0A8J6Q5X7</accession>
<dbReference type="InterPro" id="IPR052353">
    <property type="entry name" value="Benzoxazolinone_Detox_Enz"/>
</dbReference>
<dbReference type="InterPro" id="IPR005302">
    <property type="entry name" value="MoCF_Sase_C"/>
</dbReference>
<dbReference type="GO" id="GO:0030170">
    <property type="term" value="F:pyridoxal phosphate binding"/>
    <property type="evidence" value="ECO:0007669"/>
    <property type="project" value="InterPro"/>
</dbReference>
<evidence type="ECO:0000313" key="3">
    <source>
        <dbReference type="Proteomes" id="UP000621516"/>
    </source>
</evidence>
<dbReference type="Proteomes" id="UP000621516">
    <property type="component" value="Unassembled WGS sequence"/>
</dbReference>
<feature type="domain" description="MOSC" evidence="1">
    <location>
        <begin position="28"/>
        <end position="163"/>
    </location>
</feature>
<dbReference type="Gene3D" id="2.40.33.20">
    <property type="entry name" value="PK beta-barrel domain-like"/>
    <property type="match status" value="1"/>
</dbReference>
<dbReference type="GO" id="GO:0030151">
    <property type="term" value="F:molybdenum ion binding"/>
    <property type="evidence" value="ECO:0007669"/>
    <property type="project" value="InterPro"/>
</dbReference>
<comment type="caution">
    <text evidence="2">The sequence shown here is derived from an EMBL/GenBank/DDBJ whole genome shotgun (WGS) entry which is preliminary data.</text>
</comment>
<dbReference type="Pfam" id="PF03473">
    <property type="entry name" value="MOSC"/>
    <property type="match status" value="1"/>
</dbReference>
<evidence type="ECO:0000259" key="1">
    <source>
        <dbReference type="PROSITE" id="PS51340"/>
    </source>
</evidence>
<reference evidence="2 3" key="1">
    <citation type="journal article" date="2018" name="J. Microbiol.">
        <title>Aestuariibaculum marinum sp. nov., a marine bacterium isolated from seawater in South Korea.</title>
        <authorList>
            <person name="Choi J."/>
            <person name="Lee D."/>
            <person name="Jang J.H."/>
            <person name="Cha S."/>
            <person name="Seo T."/>
        </authorList>
    </citation>
    <scope>NUCLEOTIDE SEQUENCE [LARGE SCALE GENOMIC DNA]</scope>
    <source>
        <strain evidence="2 3">IP7</strain>
    </source>
</reference>
<dbReference type="GO" id="GO:0003824">
    <property type="term" value="F:catalytic activity"/>
    <property type="evidence" value="ECO:0007669"/>
    <property type="project" value="InterPro"/>
</dbReference>
<dbReference type="AlphaFoldDB" id="A0A8J6Q5X7"/>
<proteinExistence type="predicted"/>
<dbReference type="PROSITE" id="PS51340">
    <property type="entry name" value="MOSC"/>
    <property type="match status" value="1"/>
</dbReference>
<keyword evidence="3" id="KW-1185">Reference proteome</keyword>
<protein>
    <submittedName>
        <fullName evidence="2">MOSC domain-containing protein</fullName>
    </submittedName>
</protein>
<dbReference type="EMBL" id="JACVXD010000015">
    <property type="protein sequence ID" value="MBD0825422.1"/>
    <property type="molecule type" value="Genomic_DNA"/>
</dbReference>